<dbReference type="SUPFAM" id="SSF90123">
    <property type="entry name" value="ABC transporter transmembrane region"/>
    <property type="match status" value="1"/>
</dbReference>
<evidence type="ECO:0000313" key="11">
    <source>
        <dbReference type="EMBL" id="EEP27879.1"/>
    </source>
</evidence>
<name>C4GD29_9FIRM</name>
<keyword evidence="6 8" id="KW-1133">Transmembrane helix</keyword>
<comment type="subcellular location">
    <subcellularLocation>
        <location evidence="1">Cell membrane</location>
        <topology evidence="1">Multi-pass membrane protein</topology>
    </subcellularLocation>
</comment>
<dbReference type="Pfam" id="PF00664">
    <property type="entry name" value="ABC_membrane"/>
    <property type="match status" value="1"/>
</dbReference>
<dbReference type="InterPro" id="IPR003439">
    <property type="entry name" value="ABC_transporter-like_ATP-bd"/>
</dbReference>
<comment type="caution">
    <text evidence="11">The sequence shown here is derived from an EMBL/GenBank/DDBJ whole genome shotgun (WGS) entry which is preliminary data.</text>
</comment>
<evidence type="ECO:0000256" key="2">
    <source>
        <dbReference type="ARBA" id="ARBA00022448"/>
    </source>
</evidence>
<keyword evidence="7 8" id="KW-0472">Membrane</keyword>
<dbReference type="AlphaFoldDB" id="C4GD29"/>
<dbReference type="HOGENOM" id="CLU_000604_84_4_9"/>
<feature type="transmembrane region" description="Helical" evidence="8">
    <location>
        <begin position="91"/>
        <end position="112"/>
    </location>
</feature>
<dbReference type="RefSeq" id="WP_006906870.1">
    <property type="nucleotide sequence ID" value="NZ_GG665867.1"/>
</dbReference>
<dbReference type="GO" id="GO:0005886">
    <property type="term" value="C:plasma membrane"/>
    <property type="evidence" value="ECO:0007669"/>
    <property type="project" value="UniProtKB-SubCell"/>
</dbReference>
<dbReference type="FunFam" id="3.40.50.300:FF:000287">
    <property type="entry name" value="Multidrug ABC transporter ATP-binding protein"/>
    <property type="match status" value="1"/>
</dbReference>
<feature type="transmembrane region" description="Helical" evidence="8">
    <location>
        <begin position="27"/>
        <end position="49"/>
    </location>
</feature>
<dbReference type="GO" id="GO:0016887">
    <property type="term" value="F:ATP hydrolysis activity"/>
    <property type="evidence" value="ECO:0007669"/>
    <property type="project" value="InterPro"/>
</dbReference>
<keyword evidence="3 8" id="KW-0812">Transmembrane</keyword>
<dbReference type="PANTHER" id="PTHR24221">
    <property type="entry name" value="ATP-BINDING CASSETTE SUB-FAMILY B"/>
    <property type="match status" value="1"/>
</dbReference>
<dbReference type="PROSITE" id="PS00211">
    <property type="entry name" value="ABC_TRANSPORTER_1"/>
    <property type="match status" value="1"/>
</dbReference>
<dbReference type="PANTHER" id="PTHR24221:SF499">
    <property type="entry name" value="FATTY ACID ABC TRANSPORTER ATP-BINDING_PERMEASE PROTEIN"/>
    <property type="match status" value="1"/>
</dbReference>
<dbReference type="InterPro" id="IPR011527">
    <property type="entry name" value="ABC1_TM_dom"/>
</dbReference>
<accession>C4GD29</accession>
<dbReference type="GO" id="GO:0005524">
    <property type="term" value="F:ATP binding"/>
    <property type="evidence" value="ECO:0007669"/>
    <property type="project" value="UniProtKB-KW"/>
</dbReference>
<dbReference type="InterPro" id="IPR017871">
    <property type="entry name" value="ABC_transporter-like_CS"/>
</dbReference>
<protein>
    <submittedName>
        <fullName evidence="11">ABC transporter, ATP-binding protein</fullName>
    </submittedName>
</protein>
<evidence type="ECO:0000256" key="1">
    <source>
        <dbReference type="ARBA" id="ARBA00004651"/>
    </source>
</evidence>
<feature type="transmembrane region" description="Helical" evidence="8">
    <location>
        <begin position="165"/>
        <end position="182"/>
    </location>
</feature>
<keyword evidence="5 11" id="KW-0067">ATP-binding</keyword>
<dbReference type="SMART" id="SM00382">
    <property type="entry name" value="AAA"/>
    <property type="match status" value="1"/>
</dbReference>
<feature type="domain" description="ABC transporter" evidence="9">
    <location>
        <begin position="398"/>
        <end position="632"/>
    </location>
</feature>
<keyword evidence="12" id="KW-1185">Reference proteome</keyword>
<evidence type="ECO:0000256" key="4">
    <source>
        <dbReference type="ARBA" id="ARBA00022741"/>
    </source>
</evidence>
<sequence length="637" mass="70810">MARAEISGGPKKNIRGSINTFRRLMKFLFASYPVHLLVVLACIFLNVFANVQGNLFIQTLIDSYILPLTRQVSAGQAADFGPLLAAMARVAGFYGIGIVSVLVQGLVMARVTQGMMDKVRRMLFTHMEDLPIRYFDTHGHGDIMSVYTNDVDTLRQMISQAIPQMVSSAITIVATLISMIILSVPLTLVTLSMVALMLFVTGKLTGQSGRYYGAQQRDIARVNAHIEEYMSGQKVVQVFNHEKEAIDRFVELNDQLFHSADNANKFANIIMPINGQLGNVSYVLSAVIGGLLAMRGLAGMTLGRLASFLTFNRSFTMPINQVSMQMNFIVMGMAGATRIFAMLDEEKERDEGYVTLVNAREDENGNPVESTERTGRWAWRHYHRDEGTTTYTWQKGHVTFEKVNFAYLPGKQVLYDIDMFAEKGQKLAFVGATGAGKTTILNLLNRFYDIEDGKIRIDGINVNKIKKDDLRHSMGYVLQDTHLFTGSIADNIRFGKLDASMEEVVAAARLANADGFIRRLPEGYDTVISGDGSNLSQGQRQLLAIARAAIYNPPVLVLDEATSSIDTHTEKLVQNGLDALMKGRTSFVIAHRLSTIQNADCIMVMEQGHIIERGSHEELIQQHGKYYQLYTGKIVND</sequence>
<dbReference type="Gene3D" id="3.40.50.300">
    <property type="entry name" value="P-loop containing nucleotide triphosphate hydrolases"/>
    <property type="match status" value="1"/>
</dbReference>
<organism evidence="11 12">
    <name type="scientific">Shuttleworthella satelles DSM 14600</name>
    <dbReference type="NCBI Taxonomy" id="626523"/>
    <lineage>
        <taxon>Bacteria</taxon>
        <taxon>Bacillati</taxon>
        <taxon>Bacillota</taxon>
        <taxon>Clostridia</taxon>
        <taxon>Lachnospirales</taxon>
        <taxon>Lachnospiraceae</taxon>
        <taxon>Shuttleworthella</taxon>
    </lineage>
</organism>
<dbReference type="SUPFAM" id="SSF52540">
    <property type="entry name" value="P-loop containing nucleoside triphosphate hydrolases"/>
    <property type="match status" value="1"/>
</dbReference>
<dbReference type="InterPro" id="IPR003593">
    <property type="entry name" value="AAA+_ATPase"/>
</dbReference>
<dbReference type="InterPro" id="IPR036640">
    <property type="entry name" value="ABC1_TM_sf"/>
</dbReference>
<evidence type="ECO:0000259" key="10">
    <source>
        <dbReference type="PROSITE" id="PS50929"/>
    </source>
</evidence>
<evidence type="ECO:0000256" key="3">
    <source>
        <dbReference type="ARBA" id="ARBA00022692"/>
    </source>
</evidence>
<dbReference type="eggNOG" id="COG1132">
    <property type="taxonomic scope" value="Bacteria"/>
</dbReference>
<keyword evidence="4" id="KW-0547">Nucleotide-binding</keyword>
<feature type="domain" description="ABC transmembrane type-1" evidence="10">
    <location>
        <begin position="37"/>
        <end position="331"/>
    </location>
</feature>
<dbReference type="EMBL" id="ACIP02000004">
    <property type="protein sequence ID" value="EEP27879.1"/>
    <property type="molecule type" value="Genomic_DNA"/>
</dbReference>
<dbReference type="PROSITE" id="PS50929">
    <property type="entry name" value="ABC_TM1F"/>
    <property type="match status" value="1"/>
</dbReference>
<dbReference type="Pfam" id="PF00005">
    <property type="entry name" value="ABC_tran"/>
    <property type="match status" value="1"/>
</dbReference>
<dbReference type="Proteomes" id="UP000003494">
    <property type="component" value="Unassembled WGS sequence"/>
</dbReference>
<evidence type="ECO:0000256" key="7">
    <source>
        <dbReference type="ARBA" id="ARBA00023136"/>
    </source>
</evidence>
<dbReference type="InterPro" id="IPR027417">
    <property type="entry name" value="P-loop_NTPase"/>
</dbReference>
<keyword evidence="2" id="KW-0813">Transport</keyword>
<proteinExistence type="predicted"/>
<dbReference type="InterPro" id="IPR039421">
    <property type="entry name" value="Type_1_exporter"/>
</dbReference>
<evidence type="ECO:0000313" key="12">
    <source>
        <dbReference type="Proteomes" id="UP000003494"/>
    </source>
</evidence>
<dbReference type="GO" id="GO:0140359">
    <property type="term" value="F:ABC-type transporter activity"/>
    <property type="evidence" value="ECO:0007669"/>
    <property type="project" value="InterPro"/>
</dbReference>
<dbReference type="STRING" id="626523.GCWU000342_01873"/>
<gene>
    <name evidence="11" type="ORF">GCWU000342_01873</name>
</gene>
<evidence type="ECO:0000259" key="9">
    <source>
        <dbReference type="PROSITE" id="PS50893"/>
    </source>
</evidence>
<reference evidence="11" key="1">
    <citation type="submission" date="2009-04" db="EMBL/GenBank/DDBJ databases">
        <authorList>
            <person name="Weinstock G."/>
            <person name="Sodergren E."/>
            <person name="Clifton S."/>
            <person name="Fulton L."/>
            <person name="Fulton B."/>
            <person name="Courtney L."/>
            <person name="Fronick C."/>
            <person name="Harrison M."/>
            <person name="Strong C."/>
            <person name="Farmer C."/>
            <person name="Delahaunty K."/>
            <person name="Markovic C."/>
            <person name="Hall O."/>
            <person name="Minx P."/>
            <person name="Tomlinson C."/>
            <person name="Mitreva M."/>
            <person name="Nelson J."/>
            <person name="Hou S."/>
            <person name="Wollam A."/>
            <person name="Pepin K.H."/>
            <person name="Johnson M."/>
            <person name="Bhonagiri V."/>
            <person name="Nash W.E."/>
            <person name="Warren W."/>
            <person name="Chinwalla A."/>
            <person name="Mardis E.R."/>
            <person name="Wilson R.K."/>
        </authorList>
    </citation>
    <scope>NUCLEOTIDE SEQUENCE [LARGE SCALE GENOMIC DNA]</scope>
    <source>
        <strain evidence="11">DSM 14600</strain>
    </source>
</reference>
<dbReference type="Gene3D" id="1.20.1560.10">
    <property type="entry name" value="ABC transporter type 1, transmembrane domain"/>
    <property type="match status" value="1"/>
</dbReference>
<evidence type="ECO:0000256" key="8">
    <source>
        <dbReference type="SAM" id="Phobius"/>
    </source>
</evidence>
<dbReference type="PROSITE" id="PS50893">
    <property type="entry name" value="ABC_TRANSPORTER_2"/>
    <property type="match status" value="1"/>
</dbReference>
<dbReference type="CDD" id="cd03254">
    <property type="entry name" value="ABCC_Glucan_exporter_like"/>
    <property type="match status" value="1"/>
</dbReference>
<evidence type="ECO:0000256" key="5">
    <source>
        <dbReference type="ARBA" id="ARBA00022840"/>
    </source>
</evidence>
<evidence type="ECO:0000256" key="6">
    <source>
        <dbReference type="ARBA" id="ARBA00022989"/>
    </source>
</evidence>
<dbReference type="CDD" id="cd18547">
    <property type="entry name" value="ABC_6TM_Tm288_like"/>
    <property type="match status" value="1"/>
</dbReference>